<evidence type="ECO:0000313" key="2">
    <source>
        <dbReference type="EMBL" id="SMP61151.1"/>
    </source>
</evidence>
<dbReference type="Pfam" id="PF13577">
    <property type="entry name" value="SnoaL_4"/>
    <property type="match status" value="1"/>
</dbReference>
<evidence type="ECO:0000313" key="3">
    <source>
        <dbReference type="Proteomes" id="UP001157910"/>
    </source>
</evidence>
<organism evidence="2 3">
    <name type="scientific">Novosphingobium panipatense</name>
    <dbReference type="NCBI Taxonomy" id="428991"/>
    <lineage>
        <taxon>Bacteria</taxon>
        <taxon>Pseudomonadati</taxon>
        <taxon>Pseudomonadota</taxon>
        <taxon>Alphaproteobacteria</taxon>
        <taxon>Sphingomonadales</taxon>
        <taxon>Sphingomonadaceae</taxon>
        <taxon>Novosphingobium</taxon>
    </lineage>
</organism>
<proteinExistence type="predicted"/>
<protein>
    <recommendedName>
        <fullName evidence="1">SnoaL-like domain-containing protein</fullName>
    </recommendedName>
</protein>
<dbReference type="Proteomes" id="UP001157910">
    <property type="component" value="Unassembled WGS sequence"/>
</dbReference>
<dbReference type="InterPro" id="IPR037401">
    <property type="entry name" value="SnoaL-like"/>
</dbReference>
<name>A0ABY1Q6A7_9SPHN</name>
<feature type="domain" description="SnoaL-like" evidence="1">
    <location>
        <begin position="9"/>
        <end position="126"/>
    </location>
</feature>
<dbReference type="RefSeq" id="WP_283405639.1">
    <property type="nucleotide sequence ID" value="NZ_FXUI01000003.1"/>
</dbReference>
<dbReference type="InterPro" id="IPR032710">
    <property type="entry name" value="NTF2-like_dom_sf"/>
</dbReference>
<gene>
    <name evidence="2" type="ORF">SAMN06296065_103206</name>
</gene>
<dbReference type="Gene3D" id="3.10.450.50">
    <property type="match status" value="1"/>
</dbReference>
<dbReference type="SUPFAM" id="SSF54427">
    <property type="entry name" value="NTF2-like"/>
    <property type="match status" value="1"/>
</dbReference>
<comment type="caution">
    <text evidence="2">The sequence shown here is derived from an EMBL/GenBank/DDBJ whole genome shotgun (WGS) entry which is preliminary data.</text>
</comment>
<dbReference type="EMBL" id="FXUI01000003">
    <property type="protein sequence ID" value="SMP61151.1"/>
    <property type="molecule type" value="Genomic_DNA"/>
</dbReference>
<evidence type="ECO:0000259" key="1">
    <source>
        <dbReference type="Pfam" id="PF13577"/>
    </source>
</evidence>
<accession>A0ABY1Q6A7</accession>
<sequence length="133" mass="15136">MSAFSGPPEDRAAIRELLETYADAASRIDKAQWLDCWAPDAEWITSHAQVRGHDELGRTWDDLFTDMDAMIFFAMPGAIQVAGDTATARCHVREIARIGGKVMKFAARYDDDLVRHDGRWRFARRTYVMNIAE</sequence>
<reference evidence="2 3" key="1">
    <citation type="submission" date="2017-05" db="EMBL/GenBank/DDBJ databases">
        <authorList>
            <person name="Varghese N."/>
            <person name="Submissions S."/>
        </authorList>
    </citation>
    <scope>NUCLEOTIDE SEQUENCE [LARGE SCALE GENOMIC DNA]</scope>
    <source>
        <strain evidence="2 3">SM16</strain>
    </source>
</reference>
<keyword evidence="3" id="KW-1185">Reference proteome</keyword>